<proteinExistence type="predicted"/>
<dbReference type="Pfam" id="PF00620">
    <property type="entry name" value="RhoGAP"/>
    <property type="match status" value="1"/>
</dbReference>
<protein>
    <recommendedName>
        <fullName evidence="3">Rho-GAP domain-containing protein</fullName>
    </recommendedName>
</protein>
<feature type="compositionally biased region" description="Basic and acidic residues" evidence="2">
    <location>
        <begin position="969"/>
        <end position="984"/>
    </location>
</feature>
<dbReference type="InterPro" id="IPR008936">
    <property type="entry name" value="Rho_GTPase_activation_prot"/>
</dbReference>
<feature type="compositionally biased region" description="Basic and acidic residues" evidence="2">
    <location>
        <begin position="1020"/>
        <end position="1031"/>
    </location>
</feature>
<reference evidence="4 5" key="2">
    <citation type="journal article" date="2015" name="Eukaryot. Cell">
        <title>Asexual propagation of a virulent clone complex in a human and feline outbreak of sporotrichosis.</title>
        <authorList>
            <person name="Teixeira Mde M."/>
            <person name="Rodrigues A.M."/>
            <person name="Tsui C.K."/>
            <person name="de Almeida L.G."/>
            <person name="Van Diepeningen A.D."/>
            <person name="van den Ende B.G."/>
            <person name="Fernandes G.F."/>
            <person name="Kano R."/>
            <person name="Hamelin R.C."/>
            <person name="Lopes-Bezerra L.M."/>
            <person name="Vasconcelos A.T."/>
            <person name="de Hoog S."/>
            <person name="de Camargo Z.P."/>
            <person name="Felipe M.S."/>
        </authorList>
    </citation>
    <scope>NUCLEOTIDE SEQUENCE [LARGE SCALE GENOMIC DNA]</scope>
    <source>
        <strain evidence="4 5">1099-18</strain>
    </source>
</reference>
<sequence>MQRPLTHAGHDLHRRPPSPTFMRSSLSTAGAAGPVATMDASGRQPFPAWPHSVFANDDRSADRDQMDIMPARPAYYSTTPSWTSNGSEADDPFTSNRGDSSSTLPRQNLLLHEYNRLAEKVRFDSTVQTGCRDCHEDPLTISCSVVFDRYPMPETKMSKTVHQIGDRRNWFARTFGKPSAPTSRRSSRHSIGGGKHKRSDSDPSNQLQPGSGSGSKSDVLDTLKNQSLQTLVRTCGKSFLYLPTDYGTRSLMLPTCFRAAAQYLVQNGPETRGIFRISGSMRVVNELYDYYCVNLDNDDDIAATVRSPNLPFHIKAGVHDVASMFKRLLAGLPGGILGDLRLFEAFVEIMKSDGHASNEVLESGRADPGQMKARLMALAIGSVPGPLQRELMCAVFGLLSLIGHSAETTEPAQAVQGSALPHSELMGYAALGIIFGPLLMGELLDAYAPEARPSNDSGTTASPSGGPSAHGTPSPRSKSDKRRKSMASDKQSLAHLPSTLDKILLANDVAEMLITHWRAIVYEMKHMGIMRKESMLQHTHQLAARSAQPMPRSLRPSRSETFTDHNMGAMVQQASDLYSANLRKTRSASNTRNAIDAMSGKQPPVYNVPPQRPSDMSFEEFAARKKLRNYASNMSIASDSTYSAIEPQPVKPLSPPVEDPFYVPGSIAISTRSGAAKLTKQRRASGGFSSIFGADKAASSPTKDLPKVARKAVNGHSDGRSRTSEGDDNVAPPSSLSLSPTKVRGGVPHQTSDSRKASGSRRKATPTRSHHTIDAVDACLSEPAGRVGIGGTPQSKTAALIAKIMNTNKPPPTPTPVKRADVTTGDLSSRKQKAVRATHDTPRFFDSKSAGNSPTKTHGQWVRGNSSPATKPENRPIQPTAIVSPTPRRPWKAQASASVLAHGRESPPSSRVKGLQSPATRLMDTAGAVGRQSPKSRSYGTGKPPSTPQKKPVRESGAMSVKGVSVGQKSEDKQSRHATQEQRAIEQLVNDTTSPLSEIKNDARNMTRANSTSSRASKRTQPDRVHMEEPKSPAAGSSVKAMAAMFDTAAWRSSESLPLPLTSPQMAKPRTPKRGSALSQYTSNTSPSKTAEFVTPPHPTVQPRQATLDKTEGRGTDTSVLQRTASERRRLRLTKSEGRNGPLGKVGRLTATERRELARPVDRNEVRAGTGHQIPFGMAKDSTAKVSGKKTTAPPPPGNTSLLARGGTPVLSRSKGRPVSVVLSSERSASAVELELQRLLDSKTTECNTWKTRAQAAEAKVAELELALARTSVTDASKVESFTSVSDQGGDLSWSWQDLLPETAAIQRAPEKLDMSSMVREIRYDGAMPAPLSTVSRLRKDFETDDNNGSETSGGSDAHGRLINKRLLPF</sequence>
<evidence type="ECO:0000256" key="1">
    <source>
        <dbReference type="SAM" id="Coils"/>
    </source>
</evidence>
<feature type="region of interest" description="Disordered" evidence="2">
    <location>
        <begin position="690"/>
        <end position="776"/>
    </location>
</feature>
<evidence type="ECO:0000259" key="3">
    <source>
        <dbReference type="PROSITE" id="PS50238"/>
    </source>
</evidence>
<organism evidence="4 5">
    <name type="scientific">Sporothrix schenckii 1099-18</name>
    <dbReference type="NCBI Taxonomy" id="1397361"/>
    <lineage>
        <taxon>Eukaryota</taxon>
        <taxon>Fungi</taxon>
        <taxon>Dikarya</taxon>
        <taxon>Ascomycota</taxon>
        <taxon>Pezizomycotina</taxon>
        <taxon>Sordariomycetes</taxon>
        <taxon>Sordariomycetidae</taxon>
        <taxon>Ophiostomatales</taxon>
        <taxon>Ophiostomataceae</taxon>
        <taxon>Sporothrix</taxon>
    </lineage>
</organism>
<dbReference type="GeneID" id="27665968"/>
<dbReference type="PROSITE" id="PS50238">
    <property type="entry name" value="RHOGAP"/>
    <property type="match status" value="1"/>
</dbReference>
<dbReference type="SUPFAM" id="SSF48350">
    <property type="entry name" value="GTPase activation domain, GAP"/>
    <property type="match status" value="1"/>
</dbReference>
<dbReference type="SMART" id="SM00324">
    <property type="entry name" value="RhoGAP"/>
    <property type="match status" value="1"/>
</dbReference>
<feature type="coiled-coil region" evidence="1">
    <location>
        <begin position="1247"/>
        <end position="1274"/>
    </location>
</feature>
<feature type="compositionally biased region" description="Low complexity" evidence="2">
    <location>
        <begin position="457"/>
        <end position="469"/>
    </location>
</feature>
<feature type="region of interest" description="Disordered" evidence="2">
    <location>
        <begin position="1173"/>
        <end position="1214"/>
    </location>
</feature>
<dbReference type="InterPro" id="IPR000198">
    <property type="entry name" value="RhoGAP_dom"/>
</dbReference>
<feature type="region of interest" description="Disordered" evidence="2">
    <location>
        <begin position="79"/>
        <end position="107"/>
    </location>
</feature>
<feature type="compositionally biased region" description="Basic residues" evidence="2">
    <location>
        <begin position="758"/>
        <end position="770"/>
    </location>
</feature>
<feature type="region of interest" description="Disordered" evidence="2">
    <location>
        <begin position="1341"/>
        <end position="1360"/>
    </location>
</feature>
<feature type="compositionally biased region" description="Basic and acidic residues" evidence="2">
    <location>
        <begin position="837"/>
        <end position="846"/>
    </location>
</feature>
<feature type="compositionally biased region" description="Polar residues" evidence="2">
    <location>
        <begin position="202"/>
        <end position="216"/>
    </location>
</feature>
<feature type="region of interest" description="Disordered" evidence="2">
    <location>
        <begin position="173"/>
        <end position="219"/>
    </location>
</feature>
<feature type="region of interest" description="Disordered" evidence="2">
    <location>
        <begin position="1054"/>
        <end position="1119"/>
    </location>
</feature>
<dbReference type="Gene3D" id="1.10.555.10">
    <property type="entry name" value="Rho GTPase activation protein"/>
    <property type="match status" value="1"/>
</dbReference>
<dbReference type="VEuPathDB" id="FungiDB:SPSK_03876"/>
<feature type="region of interest" description="Disordered" evidence="2">
    <location>
        <begin position="450"/>
        <end position="493"/>
    </location>
</feature>
<evidence type="ECO:0000256" key="2">
    <source>
        <dbReference type="SAM" id="MobiDB-lite"/>
    </source>
</evidence>
<dbReference type="EMBL" id="AXCR01000010">
    <property type="protein sequence ID" value="KJR82991.1"/>
    <property type="molecule type" value="Genomic_DNA"/>
</dbReference>
<reference evidence="4 5" key="1">
    <citation type="journal article" date="2014" name="BMC Genomics">
        <title>Comparative genomics of the major fungal agents of human and animal Sporotrichosis: Sporothrix schenckii and Sporothrix brasiliensis.</title>
        <authorList>
            <person name="Teixeira M.M."/>
            <person name="de Almeida L.G."/>
            <person name="Kubitschek-Barreira P."/>
            <person name="Alves F.L."/>
            <person name="Kioshima E.S."/>
            <person name="Abadio A.K."/>
            <person name="Fernandes L."/>
            <person name="Derengowski L.S."/>
            <person name="Ferreira K.S."/>
            <person name="Souza R.C."/>
            <person name="Ruiz J.C."/>
            <person name="de Andrade N.C."/>
            <person name="Paes H.C."/>
            <person name="Nicola A.M."/>
            <person name="Albuquerque P."/>
            <person name="Gerber A.L."/>
            <person name="Martins V.P."/>
            <person name="Peconick L.D."/>
            <person name="Neto A.V."/>
            <person name="Chaucanez C.B."/>
            <person name="Silva P.A."/>
            <person name="Cunha O.L."/>
            <person name="de Oliveira F.F."/>
            <person name="dos Santos T.C."/>
            <person name="Barros A.L."/>
            <person name="Soares M.A."/>
            <person name="de Oliveira L.M."/>
            <person name="Marini M.M."/>
            <person name="Villalobos-Duno H."/>
            <person name="Cunha M.M."/>
            <person name="de Hoog S."/>
            <person name="da Silveira J.F."/>
            <person name="Henrissat B."/>
            <person name="Nino-Vega G.A."/>
            <person name="Cisalpino P.S."/>
            <person name="Mora-Montes H.M."/>
            <person name="Almeida S.R."/>
            <person name="Stajich J.E."/>
            <person name="Lopes-Bezerra L.M."/>
            <person name="Vasconcelos A.T."/>
            <person name="Felipe M.S."/>
        </authorList>
    </citation>
    <scope>NUCLEOTIDE SEQUENCE [LARGE SCALE GENOMIC DNA]</scope>
    <source>
        <strain evidence="4 5">1099-18</strain>
    </source>
</reference>
<dbReference type="RefSeq" id="XP_016585667.1">
    <property type="nucleotide sequence ID" value="XM_016730691.1"/>
</dbReference>
<name>A0A0F2M499_SPOSC</name>
<feature type="region of interest" description="Disordered" evidence="2">
    <location>
        <begin position="1"/>
        <end position="37"/>
    </location>
</feature>
<feature type="domain" description="Rho-GAP" evidence="3">
    <location>
        <begin position="226"/>
        <end position="521"/>
    </location>
</feature>
<feature type="region of interest" description="Disordered" evidence="2">
    <location>
        <begin position="806"/>
        <end position="1040"/>
    </location>
</feature>
<accession>A0A0F2M499</accession>
<dbReference type="KEGG" id="ssck:SPSK_03876"/>
<dbReference type="GO" id="GO:0007165">
    <property type="term" value="P:signal transduction"/>
    <property type="evidence" value="ECO:0007669"/>
    <property type="project" value="InterPro"/>
</dbReference>
<comment type="caution">
    <text evidence="4">The sequence shown here is derived from an EMBL/GenBank/DDBJ whole genome shotgun (WGS) entry which is preliminary data.</text>
</comment>
<keyword evidence="1" id="KW-0175">Coiled coil</keyword>
<feature type="compositionally biased region" description="Polar residues" evidence="2">
    <location>
        <begin position="849"/>
        <end position="869"/>
    </location>
</feature>
<feature type="compositionally biased region" description="Polar residues" evidence="2">
    <location>
        <begin position="79"/>
        <end position="106"/>
    </location>
</feature>
<gene>
    <name evidence="4" type="ORF">SPSK_03876</name>
</gene>
<feature type="compositionally biased region" description="Polar residues" evidence="2">
    <location>
        <begin position="1077"/>
        <end position="1089"/>
    </location>
</feature>
<dbReference type="CDD" id="cd00159">
    <property type="entry name" value="RhoGAP"/>
    <property type="match status" value="1"/>
</dbReference>
<dbReference type="Proteomes" id="UP000033710">
    <property type="component" value="Unassembled WGS sequence"/>
</dbReference>
<evidence type="ECO:0000313" key="5">
    <source>
        <dbReference type="Proteomes" id="UP000033710"/>
    </source>
</evidence>
<evidence type="ECO:0000313" key="4">
    <source>
        <dbReference type="EMBL" id="KJR82991.1"/>
    </source>
</evidence>
<feature type="compositionally biased region" description="Low complexity" evidence="2">
    <location>
        <begin position="1054"/>
        <end position="1064"/>
    </location>
</feature>
<dbReference type="OrthoDB" id="9994905at2759"/>